<organism evidence="3 4">
    <name type="scientific">Lentibacillus juripiscarius</name>
    <dbReference type="NCBI Taxonomy" id="257446"/>
    <lineage>
        <taxon>Bacteria</taxon>
        <taxon>Bacillati</taxon>
        <taxon>Bacillota</taxon>
        <taxon>Bacilli</taxon>
        <taxon>Bacillales</taxon>
        <taxon>Bacillaceae</taxon>
        <taxon>Lentibacillus</taxon>
    </lineage>
</organism>
<sequence length="189" mass="21537">MPKQSELIKQLSDKELLKQLIYTQLFLVGTGIVLSILFFDRMGIWLELFEADMHDILYYGLLTGIIIVIADLLLMYIFPKKYYDDGGVNDRIFKNRSVPGIFCIALAVAISEELLFRGVIQTSFGYIAASCLFALIHVRYLRKPVLFISVLLVSFYIGYIFVITENLAAVIMAHFTVDLVLGLIIRLQK</sequence>
<proteinExistence type="predicted"/>
<keyword evidence="1" id="KW-0472">Membrane</keyword>
<evidence type="ECO:0000313" key="3">
    <source>
        <dbReference type="EMBL" id="MFD2762256.1"/>
    </source>
</evidence>
<feature type="domain" description="CAAX prenyl protease 2/Lysostaphin resistance protein A-like" evidence="2">
    <location>
        <begin position="98"/>
        <end position="180"/>
    </location>
</feature>
<reference evidence="4" key="1">
    <citation type="journal article" date="2019" name="Int. J. Syst. Evol. Microbiol.">
        <title>The Global Catalogue of Microorganisms (GCM) 10K type strain sequencing project: providing services to taxonomists for standard genome sequencing and annotation.</title>
        <authorList>
            <consortium name="The Broad Institute Genomics Platform"/>
            <consortium name="The Broad Institute Genome Sequencing Center for Infectious Disease"/>
            <person name="Wu L."/>
            <person name="Ma J."/>
        </authorList>
    </citation>
    <scope>NUCLEOTIDE SEQUENCE [LARGE SCALE GENOMIC DNA]</scope>
    <source>
        <strain evidence="4">TISTR 1535</strain>
    </source>
</reference>
<feature type="transmembrane region" description="Helical" evidence="1">
    <location>
        <begin position="122"/>
        <end position="138"/>
    </location>
</feature>
<dbReference type="Proteomes" id="UP001597502">
    <property type="component" value="Unassembled WGS sequence"/>
</dbReference>
<dbReference type="GO" id="GO:0016787">
    <property type="term" value="F:hydrolase activity"/>
    <property type="evidence" value="ECO:0007669"/>
    <property type="project" value="UniProtKB-KW"/>
</dbReference>
<keyword evidence="1" id="KW-0812">Transmembrane</keyword>
<gene>
    <name evidence="3" type="ORF">ACFSUO_14955</name>
</gene>
<comment type="caution">
    <text evidence="3">The sequence shown here is derived from an EMBL/GenBank/DDBJ whole genome shotgun (WGS) entry which is preliminary data.</text>
</comment>
<dbReference type="RefSeq" id="WP_382395576.1">
    <property type="nucleotide sequence ID" value="NZ_JBHUNA010000040.1"/>
</dbReference>
<keyword evidence="4" id="KW-1185">Reference proteome</keyword>
<evidence type="ECO:0000256" key="1">
    <source>
        <dbReference type="SAM" id="Phobius"/>
    </source>
</evidence>
<dbReference type="Pfam" id="PF02517">
    <property type="entry name" value="Rce1-like"/>
    <property type="match status" value="1"/>
</dbReference>
<feature type="transmembrane region" description="Helical" evidence="1">
    <location>
        <begin position="21"/>
        <end position="44"/>
    </location>
</feature>
<keyword evidence="3" id="KW-0378">Hydrolase</keyword>
<dbReference type="EC" id="3.4.-.-" evidence="3"/>
<name>A0ABW5V8B9_9BACI</name>
<feature type="transmembrane region" description="Helical" evidence="1">
    <location>
        <begin position="56"/>
        <end position="78"/>
    </location>
</feature>
<dbReference type="EMBL" id="JBHUNA010000040">
    <property type="protein sequence ID" value="MFD2762256.1"/>
    <property type="molecule type" value="Genomic_DNA"/>
</dbReference>
<protein>
    <submittedName>
        <fullName evidence="3">CPBP family intramembrane glutamic endopeptidase</fullName>
        <ecNumber evidence="3">3.4.-.-</ecNumber>
    </submittedName>
</protein>
<keyword evidence="1" id="KW-1133">Transmembrane helix</keyword>
<feature type="transmembrane region" description="Helical" evidence="1">
    <location>
        <begin position="168"/>
        <end position="187"/>
    </location>
</feature>
<accession>A0ABW5V8B9</accession>
<dbReference type="InterPro" id="IPR003675">
    <property type="entry name" value="Rce1/LyrA-like_dom"/>
</dbReference>
<evidence type="ECO:0000259" key="2">
    <source>
        <dbReference type="Pfam" id="PF02517"/>
    </source>
</evidence>
<evidence type="ECO:0000313" key="4">
    <source>
        <dbReference type="Proteomes" id="UP001597502"/>
    </source>
</evidence>
<feature type="transmembrane region" description="Helical" evidence="1">
    <location>
        <begin position="145"/>
        <end position="162"/>
    </location>
</feature>